<dbReference type="GO" id="GO:0030681">
    <property type="term" value="C:multimeric ribonuclease P complex"/>
    <property type="evidence" value="ECO:0007669"/>
    <property type="project" value="TreeGrafter"/>
</dbReference>
<comment type="caution">
    <text evidence="1">The sequence shown here is derived from an EMBL/GenBank/DDBJ whole genome shotgun (WGS) entry which is preliminary data.</text>
</comment>
<dbReference type="Proteomes" id="UP001174934">
    <property type="component" value="Unassembled WGS sequence"/>
</dbReference>
<dbReference type="GO" id="GO:0004526">
    <property type="term" value="F:ribonuclease P activity"/>
    <property type="evidence" value="ECO:0007669"/>
    <property type="project" value="TreeGrafter"/>
</dbReference>
<dbReference type="GO" id="GO:0000447">
    <property type="term" value="P:endonucleolytic cleavage in ITS1 to separate SSU-rRNA from 5.8S rRNA and LSU-rRNA from tricistronic rRNA transcript (SSU-rRNA, 5.8S rRNA, LSU-rRNA)"/>
    <property type="evidence" value="ECO:0007669"/>
    <property type="project" value="TreeGrafter"/>
</dbReference>
<dbReference type="AlphaFoldDB" id="A0AA39XM92"/>
<dbReference type="InterPro" id="IPR013893">
    <property type="entry name" value="RNase_P_Rpp40"/>
</dbReference>
<reference evidence="1" key="1">
    <citation type="submission" date="2023-06" db="EMBL/GenBank/DDBJ databases">
        <title>Genome-scale phylogeny and comparative genomics of the fungal order Sordariales.</title>
        <authorList>
            <consortium name="Lawrence Berkeley National Laboratory"/>
            <person name="Hensen N."/>
            <person name="Bonometti L."/>
            <person name="Westerberg I."/>
            <person name="Brannstrom I.O."/>
            <person name="Guillou S."/>
            <person name="Cros-Aarteil S."/>
            <person name="Calhoun S."/>
            <person name="Haridas S."/>
            <person name="Kuo A."/>
            <person name="Mondo S."/>
            <person name="Pangilinan J."/>
            <person name="Riley R."/>
            <person name="LaButti K."/>
            <person name="Andreopoulos B."/>
            <person name="Lipzen A."/>
            <person name="Chen C."/>
            <person name="Yanf M."/>
            <person name="Daum C."/>
            <person name="Ng V."/>
            <person name="Clum A."/>
            <person name="Steindorff A."/>
            <person name="Ohm R."/>
            <person name="Martin F."/>
            <person name="Silar P."/>
            <person name="Natvig D."/>
            <person name="Lalanne C."/>
            <person name="Gautier V."/>
            <person name="Ament-velasquez S.L."/>
            <person name="Kruys A."/>
            <person name="Hutchinson M.I."/>
            <person name="Powell A.J."/>
            <person name="Barry K."/>
            <person name="Miller A.N."/>
            <person name="Grigoriev I.V."/>
            <person name="Debuchy R."/>
            <person name="Gladieux P."/>
            <person name="Thoren M.H."/>
            <person name="Johannesson H."/>
        </authorList>
    </citation>
    <scope>NUCLEOTIDE SEQUENCE</scope>
    <source>
        <strain evidence="1">SMH3391-2</strain>
    </source>
</reference>
<organism evidence="1 2">
    <name type="scientific">Bombardia bombarda</name>
    <dbReference type="NCBI Taxonomy" id="252184"/>
    <lineage>
        <taxon>Eukaryota</taxon>
        <taxon>Fungi</taxon>
        <taxon>Dikarya</taxon>
        <taxon>Ascomycota</taxon>
        <taxon>Pezizomycotina</taxon>
        <taxon>Sordariomycetes</taxon>
        <taxon>Sordariomycetidae</taxon>
        <taxon>Sordariales</taxon>
        <taxon>Lasiosphaeriaceae</taxon>
        <taxon>Bombardia</taxon>
    </lineage>
</organism>
<accession>A0AA39XM92</accession>
<dbReference type="GO" id="GO:0001682">
    <property type="term" value="P:tRNA 5'-leader removal"/>
    <property type="evidence" value="ECO:0007669"/>
    <property type="project" value="InterPro"/>
</dbReference>
<dbReference type="EMBL" id="JAULSR010000001">
    <property type="protein sequence ID" value="KAK0636519.1"/>
    <property type="molecule type" value="Genomic_DNA"/>
</dbReference>
<dbReference type="PANTHER" id="PTHR15396">
    <property type="entry name" value="RIBONUCLEASE P PROTEIN SUBUNIT P40"/>
    <property type="match status" value="1"/>
</dbReference>
<keyword evidence="2" id="KW-1185">Reference proteome</keyword>
<dbReference type="GO" id="GO:0000171">
    <property type="term" value="F:ribonuclease MRP activity"/>
    <property type="evidence" value="ECO:0007669"/>
    <property type="project" value="TreeGrafter"/>
</dbReference>
<dbReference type="GO" id="GO:0000172">
    <property type="term" value="C:ribonuclease MRP complex"/>
    <property type="evidence" value="ECO:0007669"/>
    <property type="project" value="TreeGrafter"/>
</dbReference>
<dbReference type="PANTHER" id="PTHR15396:SF1">
    <property type="entry name" value="RIBONUCLEASE P PROTEIN SUBUNIT P40"/>
    <property type="match status" value="1"/>
</dbReference>
<evidence type="ECO:0000313" key="2">
    <source>
        <dbReference type="Proteomes" id="UP001174934"/>
    </source>
</evidence>
<proteinExistence type="predicted"/>
<protein>
    <submittedName>
        <fullName evidence="1">Ribonuclease P 40kDa subunit-domain-containing protein</fullName>
    </submittedName>
</protein>
<sequence length="359" mass="40235">MFSFPTPSVYQASKCYASYGVISHLDPKQPPSKGKPWTTFTGQDFVHKADLLVPQEAFDAVHAKLVRDTPAPVFKRVIMSLHDAISGHFFYEYIKKGDIMMLSEGRRGLDNVFCLKSGQLTMYLDKEAYERTGMVGKPHGVKGKRGVKPRWIVELDLTNPSMVPGKKTFDRLLYTTKNAHNAPITWMFCNLSATTPNPDPLAAHFPTNYTSNPAVSQNIASLVPNMKPPVESIVSGAKEEFEEFATEIYEWLSLVRLRSPRIQPGDQIDPYLCRYQVPGGEEHQETKICKISWQGFLSPSWSKQTLVDVIGALPSSKTWFSFSTTTFSKGMAGDNAECTILRPPGSPGEYVMWEIKSHE</sequence>
<gene>
    <name evidence="1" type="ORF">B0T17DRAFT_484972</name>
</gene>
<evidence type="ECO:0000313" key="1">
    <source>
        <dbReference type="EMBL" id="KAK0636519.1"/>
    </source>
</evidence>
<dbReference type="Pfam" id="PF08584">
    <property type="entry name" value="Ribonuc_P_40"/>
    <property type="match status" value="1"/>
</dbReference>
<name>A0AA39XM92_9PEZI</name>